<evidence type="ECO:0000313" key="11">
    <source>
        <dbReference type="EMBL" id="EJK71989.1"/>
    </source>
</evidence>
<evidence type="ECO:0000256" key="1">
    <source>
        <dbReference type="ARBA" id="ARBA00004651"/>
    </source>
</evidence>
<protein>
    <recommendedName>
        <fullName evidence="13">Sugar transporter SWEET1</fullName>
    </recommendedName>
</protein>
<feature type="transmembrane region" description="Helical" evidence="10">
    <location>
        <begin position="88"/>
        <end position="111"/>
    </location>
</feature>
<keyword evidence="5" id="KW-0762">Sugar transport</keyword>
<evidence type="ECO:0000256" key="3">
    <source>
        <dbReference type="ARBA" id="ARBA00022448"/>
    </source>
</evidence>
<dbReference type="PANTHER" id="PTHR10791">
    <property type="entry name" value="RAG1-ACTIVATING PROTEIN 1"/>
    <property type="match status" value="1"/>
</dbReference>
<reference evidence="11 12" key="1">
    <citation type="journal article" date="2012" name="Genome Biol.">
        <title>Genome and low-iron response of an oceanic diatom adapted to chronic iron limitation.</title>
        <authorList>
            <person name="Lommer M."/>
            <person name="Specht M."/>
            <person name="Roy A.S."/>
            <person name="Kraemer L."/>
            <person name="Andreson R."/>
            <person name="Gutowska M.A."/>
            <person name="Wolf J."/>
            <person name="Bergner S.V."/>
            <person name="Schilhabel M.B."/>
            <person name="Klostermeier U.C."/>
            <person name="Beiko R.G."/>
            <person name="Rosenstiel P."/>
            <person name="Hippler M."/>
            <person name="Laroche J."/>
        </authorList>
    </citation>
    <scope>NUCLEOTIDE SEQUENCE [LARGE SCALE GENOMIC DNA]</scope>
    <source>
        <strain evidence="11 12">CCMP1005</strain>
    </source>
</reference>
<evidence type="ECO:0000256" key="10">
    <source>
        <dbReference type="SAM" id="Phobius"/>
    </source>
</evidence>
<dbReference type="Gene3D" id="1.20.1280.290">
    <property type="match status" value="2"/>
</dbReference>
<keyword evidence="4" id="KW-1003">Cell membrane</keyword>
<dbReference type="Proteomes" id="UP000266841">
    <property type="component" value="Unassembled WGS sequence"/>
</dbReference>
<organism evidence="11 12">
    <name type="scientific">Thalassiosira oceanica</name>
    <name type="common">Marine diatom</name>
    <dbReference type="NCBI Taxonomy" id="159749"/>
    <lineage>
        <taxon>Eukaryota</taxon>
        <taxon>Sar</taxon>
        <taxon>Stramenopiles</taxon>
        <taxon>Ochrophyta</taxon>
        <taxon>Bacillariophyta</taxon>
        <taxon>Coscinodiscophyceae</taxon>
        <taxon>Thalassiosirophycidae</taxon>
        <taxon>Thalassiosirales</taxon>
        <taxon>Thalassiosiraceae</taxon>
        <taxon>Thalassiosira</taxon>
    </lineage>
</organism>
<proteinExistence type="inferred from homology"/>
<comment type="subcellular location">
    <subcellularLocation>
        <location evidence="1">Cell membrane</location>
        <topology evidence="1">Multi-pass membrane protein</topology>
    </subcellularLocation>
</comment>
<keyword evidence="6 10" id="KW-0812">Transmembrane</keyword>
<keyword evidence="8 10" id="KW-1133">Transmembrane helix</keyword>
<dbReference type="GO" id="GO:0051119">
    <property type="term" value="F:sugar transmembrane transporter activity"/>
    <property type="evidence" value="ECO:0007669"/>
    <property type="project" value="InterPro"/>
</dbReference>
<evidence type="ECO:0000256" key="6">
    <source>
        <dbReference type="ARBA" id="ARBA00022692"/>
    </source>
</evidence>
<gene>
    <name evidence="11" type="ORF">THAOC_06521</name>
</gene>
<sequence length="234" mass="24626">MGVILAAAESGGGGGLEMTIDLDSPIVKSLIPKLGVVTSTALYFSPLMAVLNAKMSGDIGDLNPIPLTIMAISSVCWLAYGLSIQDPYVTISNVPGAVATIWYIVGVLSPWSCRLWTLLIRASLVITGFDTASAGEQSTGDCAEDTCDIVSGDDQPLDISLVDQKTFGRDPTLKVFSTRSSKSILAPLTAAQVGNTALWSAYGLAIKDRFVYGPNLAGLCFGLIQLFLKVLFPS</sequence>
<dbReference type="OMA" id="ATGFMCA"/>
<dbReference type="InterPro" id="IPR004316">
    <property type="entry name" value="SWEET_rpt"/>
</dbReference>
<evidence type="ECO:0008006" key="13">
    <source>
        <dbReference type="Google" id="ProtNLM"/>
    </source>
</evidence>
<evidence type="ECO:0000256" key="8">
    <source>
        <dbReference type="ARBA" id="ARBA00022989"/>
    </source>
</evidence>
<feature type="transmembrane region" description="Helical" evidence="10">
    <location>
        <begin position="184"/>
        <end position="205"/>
    </location>
</feature>
<comment type="caution">
    <text evidence="11">The sequence shown here is derived from an EMBL/GenBank/DDBJ whole genome shotgun (WGS) entry which is preliminary data.</text>
</comment>
<evidence type="ECO:0000313" key="12">
    <source>
        <dbReference type="Proteomes" id="UP000266841"/>
    </source>
</evidence>
<keyword evidence="12" id="KW-1185">Reference proteome</keyword>
<dbReference type="eggNOG" id="KOG1623">
    <property type="taxonomic scope" value="Eukaryota"/>
</dbReference>
<comment type="similarity">
    <text evidence="2">Belongs to the SWEET sugar transporter family.</text>
</comment>
<dbReference type="Pfam" id="PF03083">
    <property type="entry name" value="MtN3_slv"/>
    <property type="match status" value="2"/>
</dbReference>
<evidence type="ECO:0000256" key="9">
    <source>
        <dbReference type="ARBA" id="ARBA00023136"/>
    </source>
</evidence>
<evidence type="ECO:0000256" key="2">
    <source>
        <dbReference type="ARBA" id="ARBA00007809"/>
    </source>
</evidence>
<dbReference type="InterPro" id="IPR047664">
    <property type="entry name" value="SWEET"/>
</dbReference>
<evidence type="ECO:0000256" key="7">
    <source>
        <dbReference type="ARBA" id="ARBA00022737"/>
    </source>
</evidence>
<evidence type="ECO:0000256" key="5">
    <source>
        <dbReference type="ARBA" id="ARBA00022597"/>
    </source>
</evidence>
<keyword evidence="3" id="KW-0813">Transport</keyword>
<dbReference type="GO" id="GO:0005886">
    <property type="term" value="C:plasma membrane"/>
    <property type="evidence" value="ECO:0007669"/>
    <property type="project" value="UniProtKB-SubCell"/>
</dbReference>
<evidence type="ECO:0000256" key="4">
    <source>
        <dbReference type="ARBA" id="ARBA00022475"/>
    </source>
</evidence>
<dbReference type="AlphaFoldDB" id="K0T4A2"/>
<name>K0T4A2_THAOC</name>
<dbReference type="EMBL" id="AGNL01006512">
    <property type="protein sequence ID" value="EJK71989.1"/>
    <property type="molecule type" value="Genomic_DNA"/>
</dbReference>
<feature type="transmembrane region" description="Helical" evidence="10">
    <location>
        <begin position="65"/>
        <end position="82"/>
    </location>
</feature>
<dbReference type="OrthoDB" id="409725at2759"/>
<keyword evidence="7" id="KW-0677">Repeat</keyword>
<accession>K0T4A2</accession>
<dbReference type="PANTHER" id="PTHR10791:SF30">
    <property type="entry name" value="SUGAR TRANSPORTER SWEET1"/>
    <property type="match status" value="1"/>
</dbReference>
<feature type="transmembrane region" description="Helical" evidence="10">
    <location>
        <begin position="211"/>
        <end position="232"/>
    </location>
</feature>
<keyword evidence="9 10" id="KW-0472">Membrane</keyword>